<dbReference type="SUPFAM" id="SSF53756">
    <property type="entry name" value="UDP-Glycosyltransferase/glycogen phosphorylase"/>
    <property type="match status" value="2"/>
</dbReference>
<accession>A0A2Z6E2W8</accession>
<organism evidence="6 7">
    <name type="scientific">Aerosticca soli</name>
    <dbReference type="NCBI Taxonomy" id="2010829"/>
    <lineage>
        <taxon>Bacteria</taxon>
        <taxon>Pseudomonadati</taxon>
        <taxon>Pseudomonadota</taxon>
        <taxon>Gammaproteobacteria</taxon>
        <taxon>Lysobacterales</taxon>
        <taxon>Rhodanobacteraceae</taxon>
        <taxon>Aerosticca</taxon>
    </lineage>
</organism>
<evidence type="ECO:0008006" key="8">
    <source>
        <dbReference type="Google" id="ProtNLM"/>
    </source>
</evidence>
<dbReference type="GO" id="GO:0016757">
    <property type="term" value="F:glycosyltransferase activity"/>
    <property type="evidence" value="ECO:0007669"/>
    <property type="project" value="UniProtKB-KW"/>
</dbReference>
<dbReference type="InterPro" id="IPR001296">
    <property type="entry name" value="Glyco_trans_1"/>
</dbReference>
<reference evidence="7" key="2">
    <citation type="submission" date="2018-06" db="EMBL/GenBank/DDBJ databases">
        <title>Genome sequence of Rhodanobacteraceae bacterium strain Dysh456.</title>
        <authorList>
            <person name="Fukui M."/>
        </authorList>
    </citation>
    <scope>NUCLEOTIDE SEQUENCE [LARGE SCALE GENOMIC DNA]</scope>
    <source>
        <strain evidence="7">Dysh456</strain>
    </source>
</reference>
<evidence type="ECO:0000313" key="7">
    <source>
        <dbReference type="Proteomes" id="UP000270530"/>
    </source>
</evidence>
<dbReference type="KEGG" id="rbd:ALSL_0206"/>
<dbReference type="CDD" id="cd03823">
    <property type="entry name" value="GT4_ExpE7-like"/>
    <property type="match status" value="1"/>
</dbReference>
<name>A0A2Z6E2W8_9GAMM</name>
<dbReference type="Pfam" id="PF13692">
    <property type="entry name" value="Glyco_trans_1_4"/>
    <property type="match status" value="1"/>
</dbReference>
<feature type="domain" description="Glycosyl transferase family 1" evidence="4">
    <location>
        <begin position="1092"/>
        <end position="1233"/>
    </location>
</feature>
<dbReference type="Gene3D" id="3.40.50.300">
    <property type="entry name" value="P-loop containing nucleotide triphosphate hydrolases"/>
    <property type="match status" value="1"/>
</dbReference>
<keyword evidence="2" id="KW-0808">Transferase</keyword>
<reference evidence="7" key="1">
    <citation type="submission" date="2018-04" db="EMBL/GenBank/DDBJ databases">
        <authorList>
            <person name="Watanabe M."/>
            <person name="Kojima H."/>
        </authorList>
    </citation>
    <scope>NUCLEOTIDE SEQUENCE [LARGE SCALE GENOMIC DNA]</scope>
    <source>
        <strain evidence="7">Dysh456</strain>
    </source>
</reference>
<dbReference type="PANTHER" id="PTHR12526">
    <property type="entry name" value="GLYCOSYLTRANSFERASE"/>
    <property type="match status" value="1"/>
</dbReference>
<evidence type="ECO:0000259" key="4">
    <source>
        <dbReference type="Pfam" id="PF00534"/>
    </source>
</evidence>
<keyword evidence="7" id="KW-1185">Reference proteome</keyword>
<feature type="domain" description="Glycosyltransferase subfamily 4-like N-terminal" evidence="5">
    <location>
        <begin position="878"/>
        <end position="1072"/>
    </location>
</feature>
<protein>
    <recommendedName>
        <fullName evidence="8">Glycosyltransferase</fullName>
    </recommendedName>
</protein>
<dbReference type="SUPFAM" id="SSF52540">
    <property type="entry name" value="P-loop containing nucleoside triphosphate hydrolases"/>
    <property type="match status" value="1"/>
</dbReference>
<evidence type="ECO:0000256" key="3">
    <source>
        <dbReference type="SAM" id="Coils"/>
    </source>
</evidence>
<sequence length="1282" mass="143510">MSSSADSNAGMPKGILVLGMHRSGTSALTRVLNLLGAQLSSTLWEANEANRRGFWEDPRIFGIHDELLRALGRNWDDLRALPEHWMDSAAASSARERLVDLLRAEFSQSRLWVVKDPRICRLLPLWKRIFEQLDVRMHCVLALRHPDEVARSLKSRNDHALARSRLAWLEHTAESVLGSRGFPRAVVSYDQLMTDWEAAMRRVSAELELPWPVQLEDVRPQVNEFLSPGERHHQVPWMPEEGSRELIDRLFVGMLRASEGQGWELAEEAARSYVGSRHAFLDALNSEQEAFEMQQQQWMCERQALTEAFEGKLQACRQALGEELAAQVAATVAREVEARLAAQADTVRSQLEEFLDSHTTAMATTLEQMSAKMESLRAAIDAVRPAQAEMAALQESRRRLEEEVRALRSSSSWRLTAPLRLAASMLRRPRTAMRRAGFLVRLTLTSVRQNGLLKTAAKIVAAPRKYGFKALLAGIPDAGVGQIVAAADETRMVLPEALPALDRLDLRVLMIAELGLPQCRQYRVVQKQQMLEKLGIDSTVVSWTDVAKCRSLLQTHSVVIFYRVPGFPDQLQLMREAKALGLATFWEVDDIIFDEQKYRANTNLRHLDEKTHKGILFGIPLYRAALLECGAGIASTRGVAEAMREAGVSTVFVVENALDGAALRVAAGIRREKADDGLVRIVYGSGSRAHDADFRVAARAIRRVLRARPNARLTVMGELNLPAAEYAGVMQQVERLPTCDYETYLRRLAACDIAIAPLEDTSFNDAKSNIKFLEASIVHLPSVCSPRAAFRSAIEDGVSGYLADDGQAWEKALLSLVDDAALRESMAQRAYQHVMAHYTLPRLAAEQLEPVFRAYRDRRRPKLRVLGVNIFFAPRSFGGATIVAEEMMKRINRREDVEYAMFTTVSTDRAPPYELVRYGAAAGDVFAMGLPHEGAPAYAYANPHSIHPFLEALHAYRPDIVHLHSVQGIGARIAEVCIRERIPFAVTLHDAWWICERQFMVNAGGHYCYQRKIDLDICAACVPDRKANRTRQALLRDILRSAVRLFSPSEFFRQLYLDNGFDPARVLVNKNGIVPPRRAIRRPSLHGRPLRMGFVGGEGPIKGAPLIRKALRSLPYTHYELQLVDNELNLGRRSVDPATWDIPGQLKVVPAYTQDSIDDFFEGIDVLLFPTQWKESFGLTVREALVRDVWVIATDAGGVVEDIVSGENGDVIPFGDDGTQLALAIGRLLEDPTRLEGHRNPHADRIRFFDEQAEEICRYFFDIVAERQTEAAAGLTLADPAA</sequence>
<gene>
    <name evidence="6" type="ORF">ALSL_0206</name>
</gene>
<dbReference type="OrthoDB" id="9179784at2"/>
<dbReference type="InterPro" id="IPR028098">
    <property type="entry name" value="Glyco_trans_4-like_N"/>
</dbReference>
<dbReference type="Gene3D" id="3.40.50.2000">
    <property type="entry name" value="Glycogen Phosphorylase B"/>
    <property type="match status" value="3"/>
</dbReference>
<dbReference type="EMBL" id="AP018560">
    <property type="protein sequence ID" value="BBD78878.1"/>
    <property type="molecule type" value="Genomic_DNA"/>
</dbReference>
<evidence type="ECO:0000313" key="6">
    <source>
        <dbReference type="EMBL" id="BBD78878.1"/>
    </source>
</evidence>
<feature type="coiled-coil region" evidence="3">
    <location>
        <begin position="383"/>
        <end position="410"/>
    </location>
</feature>
<proteinExistence type="predicted"/>
<dbReference type="PANTHER" id="PTHR12526:SF510">
    <property type="entry name" value="D-INOSITOL 3-PHOSPHATE GLYCOSYLTRANSFERASE"/>
    <property type="match status" value="1"/>
</dbReference>
<evidence type="ECO:0000256" key="1">
    <source>
        <dbReference type="ARBA" id="ARBA00022676"/>
    </source>
</evidence>
<evidence type="ECO:0000256" key="2">
    <source>
        <dbReference type="ARBA" id="ARBA00022679"/>
    </source>
</evidence>
<evidence type="ECO:0000259" key="5">
    <source>
        <dbReference type="Pfam" id="PF13579"/>
    </source>
</evidence>
<dbReference type="Pfam" id="PF13469">
    <property type="entry name" value="Sulfotransfer_3"/>
    <property type="match status" value="1"/>
</dbReference>
<dbReference type="InterPro" id="IPR027417">
    <property type="entry name" value="P-loop_NTPase"/>
</dbReference>
<dbReference type="Proteomes" id="UP000270530">
    <property type="component" value="Chromosome"/>
</dbReference>
<dbReference type="Pfam" id="PF00534">
    <property type="entry name" value="Glycos_transf_1"/>
    <property type="match status" value="1"/>
</dbReference>
<dbReference type="Pfam" id="PF13579">
    <property type="entry name" value="Glyco_trans_4_4"/>
    <property type="match status" value="1"/>
</dbReference>
<dbReference type="RefSeq" id="WP_126535809.1">
    <property type="nucleotide sequence ID" value="NZ_AP018560.1"/>
</dbReference>
<keyword evidence="3" id="KW-0175">Coiled coil</keyword>
<keyword evidence="1" id="KW-0328">Glycosyltransferase</keyword>
<dbReference type="GO" id="GO:1901135">
    <property type="term" value="P:carbohydrate derivative metabolic process"/>
    <property type="evidence" value="ECO:0007669"/>
    <property type="project" value="UniProtKB-ARBA"/>
</dbReference>